<keyword evidence="4" id="KW-0472">Membrane</keyword>
<evidence type="ECO:0000256" key="1">
    <source>
        <dbReference type="ARBA" id="ARBA00022679"/>
    </source>
</evidence>
<keyword evidence="2 6" id="KW-0418">Kinase</keyword>
<evidence type="ECO:0000259" key="5">
    <source>
        <dbReference type="Pfam" id="PF07730"/>
    </source>
</evidence>
<dbReference type="PANTHER" id="PTHR24421">
    <property type="entry name" value="NITRATE/NITRITE SENSOR PROTEIN NARX-RELATED"/>
    <property type="match status" value="1"/>
</dbReference>
<feature type="transmembrane region" description="Helical" evidence="4">
    <location>
        <begin position="20"/>
        <end position="40"/>
    </location>
</feature>
<keyword evidence="4" id="KW-1133">Transmembrane helix</keyword>
<keyword evidence="7" id="KW-1185">Reference proteome</keyword>
<keyword evidence="1" id="KW-0808">Transferase</keyword>
<dbReference type="InterPro" id="IPR011712">
    <property type="entry name" value="Sig_transdc_His_kin_sub3_dim/P"/>
</dbReference>
<organism evidence="6 7">
    <name type="scientific">Rhodococcus triatomae</name>
    <dbReference type="NCBI Taxonomy" id="300028"/>
    <lineage>
        <taxon>Bacteria</taxon>
        <taxon>Bacillati</taxon>
        <taxon>Actinomycetota</taxon>
        <taxon>Actinomycetes</taxon>
        <taxon>Mycobacteriales</taxon>
        <taxon>Nocardiaceae</taxon>
        <taxon>Rhodococcus</taxon>
    </lineage>
</organism>
<proteinExistence type="predicted"/>
<evidence type="ECO:0000313" key="6">
    <source>
        <dbReference type="EMBL" id="SDI92797.1"/>
    </source>
</evidence>
<feature type="transmembrane region" description="Helical" evidence="4">
    <location>
        <begin position="134"/>
        <end position="153"/>
    </location>
</feature>
<dbReference type="GO" id="GO:0046983">
    <property type="term" value="F:protein dimerization activity"/>
    <property type="evidence" value="ECO:0007669"/>
    <property type="project" value="InterPro"/>
</dbReference>
<name>A0A1G8PK29_9NOCA</name>
<dbReference type="RefSeq" id="WP_246442147.1">
    <property type="nucleotide sequence ID" value="NZ_CP048813.1"/>
</dbReference>
<keyword evidence="4" id="KW-0812">Transmembrane</keyword>
<dbReference type="Proteomes" id="UP000183263">
    <property type="component" value="Unassembled WGS sequence"/>
</dbReference>
<dbReference type="EMBL" id="FNDN01000013">
    <property type="protein sequence ID" value="SDI92797.1"/>
    <property type="molecule type" value="Genomic_DNA"/>
</dbReference>
<dbReference type="AlphaFoldDB" id="A0A1G8PK29"/>
<evidence type="ECO:0000313" key="7">
    <source>
        <dbReference type="Proteomes" id="UP000183263"/>
    </source>
</evidence>
<evidence type="ECO:0000256" key="3">
    <source>
        <dbReference type="ARBA" id="ARBA00023012"/>
    </source>
</evidence>
<feature type="transmembrane region" description="Helical" evidence="4">
    <location>
        <begin position="78"/>
        <end position="97"/>
    </location>
</feature>
<feature type="transmembrane region" description="Helical" evidence="4">
    <location>
        <begin position="159"/>
        <end position="178"/>
    </location>
</feature>
<dbReference type="Gene3D" id="3.30.565.10">
    <property type="entry name" value="Histidine kinase-like ATPase, C-terminal domain"/>
    <property type="match status" value="1"/>
</dbReference>
<dbReference type="Pfam" id="PF07730">
    <property type="entry name" value="HisKA_3"/>
    <property type="match status" value="1"/>
</dbReference>
<keyword evidence="3" id="KW-0902">Two-component regulatory system</keyword>
<feature type="transmembrane region" description="Helical" evidence="4">
    <location>
        <begin position="109"/>
        <end position="127"/>
    </location>
</feature>
<feature type="domain" description="Signal transduction histidine kinase subgroup 3 dimerisation and phosphoacceptor" evidence="5">
    <location>
        <begin position="199"/>
        <end position="264"/>
    </location>
</feature>
<evidence type="ECO:0000256" key="4">
    <source>
        <dbReference type="SAM" id="Phobius"/>
    </source>
</evidence>
<dbReference type="InterPro" id="IPR036890">
    <property type="entry name" value="HATPase_C_sf"/>
</dbReference>
<dbReference type="GO" id="GO:0000155">
    <property type="term" value="F:phosphorelay sensor kinase activity"/>
    <property type="evidence" value="ECO:0007669"/>
    <property type="project" value="InterPro"/>
</dbReference>
<dbReference type="PANTHER" id="PTHR24421:SF63">
    <property type="entry name" value="SENSOR HISTIDINE KINASE DESK"/>
    <property type="match status" value="1"/>
</dbReference>
<reference evidence="6 7" key="1">
    <citation type="submission" date="2016-10" db="EMBL/GenBank/DDBJ databases">
        <authorList>
            <person name="de Groot N.N."/>
        </authorList>
    </citation>
    <scope>NUCLEOTIDE SEQUENCE [LARGE SCALE GENOMIC DNA]</scope>
    <source>
        <strain evidence="6 7">DSM 44892</strain>
    </source>
</reference>
<gene>
    <name evidence="6" type="ORF">SAMN05444695_11357</name>
</gene>
<sequence>MRHWSTWWRELSGPAKFRHYTRVTLHVGIVSVVAVMSIAGGSVWQAITLVGAGLAAIGAVEAQPALSAWPNATYRRWALPAAATALAAIWLACAVVTRTSTAETVADEARVTGILVTLLAALTVIAFTPHKWSVLLGVGVATGLAFGASPVAALQTAAAVVAVGALLVGTTLLTLWSLRIIDDLEHAKEVEAELQVAEERLRFARDLHDVVGRGFSAIAVKSELAATLSRSGAADRAAAEMDEVKALAVESMGEMRTLVRGYRDIGLEREVAGARSLLSAAGCRLDVEGDPAAVPTRFHEVAAWVVREGTTNIVRHSSATSATLTLGLAGMSLRNNGVVDEPGEGSGLRGLADRLAAVGAGLDTTAAGDEFVLEVLWEEA</sequence>
<evidence type="ECO:0000256" key="2">
    <source>
        <dbReference type="ARBA" id="ARBA00022777"/>
    </source>
</evidence>
<accession>A0A1G8PK29</accession>
<protein>
    <submittedName>
        <fullName evidence="6">Two-component system, NarL family, sensor histidine kinase DesK</fullName>
    </submittedName>
</protein>
<dbReference type="GO" id="GO:0016020">
    <property type="term" value="C:membrane"/>
    <property type="evidence" value="ECO:0007669"/>
    <property type="project" value="InterPro"/>
</dbReference>
<dbReference type="InterPro" id="IPR050482">
    <property type="entry name" value="Sensor_HK_TwoCompSys"/>
</dbReference>
<dbReference type="Gene3D" id="1.20.5.1930">
    <property type="match status" value="1"/>
</dbReference>